<keyword evidence="2" id="KW-1185">Reference proteome</keyword>
<organism evidence="1 2">
    <name type="scientific">Mucilaginibacter terrigena</name>
    <dbReference type="NCBI Taxonomy" id="2492395"/>
    <lineage>
        <taxon>Bacteria</taxon>
        <taxon>Pseudomonadati</taxon>
        <taxon>Bacteroidota</taxon>
        <taxon>Sphingobacteriia</taxon>
        <taxon>Sphingobacteriales</taxon>
        <taxon>Sphingobacteriaceae</taxon>
        <taxon>Mucilaginibacter</taxon>
    </lineage>
</organism>
<gene>
    <name evidence="1" type="ORF">EWM62_17770</name>
</gene>
<dbReference type="OrthoDB" id="6385145at2"/>
<proteinExistence type="predicted"/>
<evidence type="ECO:0000313" key="2">
    <source>
        <dbReference type="Proteomes" id="UP000293331"/>
    </source>
</evidence>
<dbReference type="EMBL" id="SEWG01000009">
    <property type="protein sequence ID" value="RYU86503.1"/>
    <property type="molecule type" value="Genomic_DNA"/>
</dbReference>
<dbReference type="RefSeq" id="WP_129878022.1">
    <property type="nucleotide sequence ID" value="NZ_SEWG01000009.1"/>
</dbReference>
<comment type="caution">
    <text evidence="1">The sequence shown here is derived from an EMBL/GenBank/DDBJ whole genome shotgun (WGS) entry which is preliminary data.</text>
</comment>
<protein>
    <submittedName>
        <fullName evidence="1">Gluconate 2-dehydrogenase subunit 3 family protein</fullName>
    </submittedName>
</protein>
<dbReference type="Proteomes" id="UP000293331">
    <property type="component" value="Unassembled WGS sequence"/>
</dbReference>
<sequence>MNRRDAISRVGLILGSTVIGAELFMSGCKSGSKVNTDDLFAKDTTAFLNEVGETILPETATPGAKAANVGGFMAIMVRDCYTEDDQKIFKKGLSQLDEASNKKFKKPFLEADAKQRTELLTDLDKEAKEYSKSKKPEDPNHYFSMIKQLTLLGFFTSEVGATKALRYLPVPGKYDGNYPYKKGDRAWALS</sequence>
<dbReference type="InterPro" id="IPR027056">
    <property type="entry name" value="Gluconate_2DH_su3"/>
</dbReference>
<evidence type="ECO:0000313" key="1">
    <source>
        <dbReference type="EMBL" id="RYU86503.1"/>
    </source>
</evidence>
<dbReference type="Pfam" id="PF13618">
    <property type="entry name" value="Gluconate_2-dh3"/>
    <property type="match status" value="1"/>
</dbReference>
<dbReference type="AlphaFoldDB" id="A0A4Q5LHD0"/>
<reference evidence="1 2" key="1">
    <citation type="submission" date="2019-02" db="EMBL/GenBank/DDBJ databases">
        <title>Bacterial novel species Mucilaginibacter sp. 17JY9-4 isolated from soil.</title>
        <authorList>
            <person name="Jung H.-Y."/>
        </authorList>
    </citation>
    <scope>NUCLEOTIDE SEQUENCE [LARGE SCALE GENOMIC DNA]</scope>
    <source>
        <strain evidence="1 2">17JY9-4</strain>
    </source>
</reference>
<accession>A0A4Q5LHD0</accession>
<name>A0A4Q5LHD0_9SPHI</name>